<dbReference type="Pfam" id="PF03372">
    <property type="entry name" value="Exo_endo_phos"/>
    <property type="match status" value="1"/>
</dbReference>
<reference evidence="2 3" key="1">
    <citation type="submission" date="2021-07" db="EMBL/GenBank/DDBJ databases">
        <title>The Aristolochia fimbriata genome: insights into angiosperm evolution, floral development and chemical biosynthesis.</title>
        <authorList>
            <person name="Jiao Y."/>
        </authorList>
    </citation>
    <scope>NUCLEOTIDE SEQUENCE [LARGE SCALE GENOMIC DNA]</scope>
    <source>
        <strain evidence="2">IBCAS-2021</strain>
        <tissue evidence="2">Leaf</tissue>
    </source>
</reference>
<comment type="caution">
    <text evidence="2">The sequence shown here is derived from an EMBL/GenBank/DDBJ whole genome shotgun (WGS) entry which is preliminary data.</text>
</comment>
<dbReference type="PANTHER" id="PTHR12121:SF36">
    <property type="entry name" value="ENDONUCLEASE_EXONUCLEASE_PHOSPHATASE DOMAIN-CONTAINING PROTEIN"/>
    <property type="match status" value="1"/>
</dbReference>
<name>A0AAV7F3T2_ARIFI</name>
<proteinExistence type="predicted"/>
<dbReference type="Gene3D" id="3.60.10.10">
    <property type="entry name" value="Endonuclease/exonuclease/phosphatase"/>
    <property type="match status" value="1"/>
</dbReference>
<feature type="domain" description="Endonuclease/exonuclease/phosphatase" evidence="1">
    <location>
        <begin position="88"/>
        <end position="193"/>
    </location>
</feature>
<evidence type="ECO:0000313" key="3">
    <source>
        <dbReference type="Proteomes" id="UP000825729"/>
    </source>
</evidence>
<dbReference type="InterPro" id="IPR036691">
    <property type="entry name" value="Endo/exonu/phosph_ase_sf"/>
</dbReference>
<evidence type="ECO:0000313" key="2">
    <source>
        <dbReference type="EMBL" id="KAG9455668.1"/>
    </source>
</evidence>
<evidence type="ECO:0000259" key="1">
    <source>
        <dbReference type="Pfam" id="PF03372"/>
    </source>
</evidence>
<dbReference type="PANTHER" id="PTHR12121">
    <property type="entry name" value="CARBON CATABOLITE REPRESSOR PROTEIN 4"/>
    <property type="match status" value="1"/>
</dbReference>
<sequence>MKYVDLEKRYFQPFKSNDDEDVRYVVEALDFTPRTSNIGFKIMVKFALNNLFVGKSLPIIPCPFYHGRKMARNQLIGHRYGGKEFSILSYNIFTTTKTNWYVDWNYRKGLILLEIQHLNADIVCLQEVMREAYNEFRTALEPEYDSLFMRKSYINGANASDKEDSDQDALNQDALNPKDLHGVAIYCKKTISEGVCFYDCNQR</sequence>
<dbReference type="EMBL" id="JAINDJ010000002">
    <property type="protein sequence ID" value="KAG9455668.1"/>
    <property type="molecule type" value="Genomic_DNA"/>
</dbReference>
<dbReference type="Proteomes" id="UP000825729">
    <property type="component" value="Unassembled WGS sequence"/>
</dbReference>
<dbReference type="AlphaFoldDB" id="A0AAV7F3T2"/>
<gene>
    <name evidence="2" type="ORF">H6P81_000176</name>
</gene>
<accession>A0AAV7F3T2</accession>
<dbReference type="InterPro" id="IPR005135">
    <property type="entry name" value="Endo/exonuclease/phosphatase"/>
</dbReference>
<dbReference type="InterPro" id="IPR050410">
    <property type="entry name" value="CCR4/nocturin_mRNA_transcr"/>
</dbReference>
<dbReference type="SUPFAM" id="SSF56219">
    <property type="entry name" value="DNase I-like"/>
    <property type="match status" value="1"/>
</dbReference>
<dbReference type="GO" id="GO:0000175">
    <property type="term" value="F:3'-5'-RNA exonuclease activity"/>
    <property type="evidence" value="ECO:0007669"/>
    <property type="project" value="TreeGrafter"/>
</dbReference>
<organism evidence="2 3">
    <name type="scientific">Aristolochia fimbriata</name>
    <name type="common">White veined hardy Dutchman's pipe vine</name>
    <dbReference type="NCBI Taxonomy" id="158543"/>
    <lineage>
        <taxon>Eukaryota</taxon>
        <taxon>Viridiplantae</taxon>
        <taxon>Streptophyta</taxon>
        <taxon>Embryophyta</taxon>
        <taxon>Tracheophyta</taxon>
        <taxon>Spermatophyta</taxon>
        <taxon>Magnoliopsida</taxon>
        <taxon>Magnoliidae</taxon>
        <taxon>Piperales</taxon>
        <taxon>Aristolochiaceae</taxon>
        <taxon>Aristolochia</taxon>
    </lineage>
</organism>
<protein>
    <recommendedName>
        <fullName evidence="1">Endonuclease/exonuclease/phosphatase domain-containing protein</fullName>
    </recommendedName>
</protein>
<keyword evidence="3" id="KW-1185">Reference proteome</keyword>